<evidence type="ECO:0000313" key="4">
    <source>
        <dbReference type="EMBL" id="CAB4187295.1"/>
    </source>
</evidence>
<protein>
    <submittedName>
        <fullName evidence="3">Uncharacterized protein</fullName>
    </submittedName>
</protein>
<dbReference type="EMBL" id="LR796951">
    <property type="protein sequence ID" value="CAB4177756.1"/>
    <property type="molecule type" value="Genomic_DNA"/>
</dbReference>
<dbReference type="EMBL" id="LR797104">
    <property type="protein sequence ID" value="CAB4187295.1"/>
    <property type="molecule type" value="Genomic_DNA"/>
</dbReference>
<reference evidence="3" key="1">
    <citation type="submission" date="2020-05" db="EMBL/GenBank/DDBJ databases">
        <authorList>
            <person name="Chiriac C."/>
            <person name="Salcher M."/>
            <person name="Ghai R."/>
            <person name="Kavagutti S V."/>
        </authorList>
    </citation>
    <scope>NUCLEOTIDE SEQUENCE</scope>
</reference>
<evidence type="ECO:0000313" key="3">
    <source>
        <dbReference type="EMBL" id="CAB4177756.1"/>
    </source>
</evidence>
<dbReference type="EMBL" id="LR796764">
    <property type="protein sequence ID" value="CAB4164345.1"/>
    <property type="molecule type" value="Genomic_DNA"/>
</dbReference>
<evidence type="ECO:0000313" key="1">
    <source>
        <dbReference type="EMBL" id="CAB4146732.1"/>
    </source>
</evidence>
<accession>A0A6J5Q5W4</accession>
<name>A0A6J5Q5W4_9CAUD</name>
<evidence type="ECO:0000313" key="2">
    <source>
        <dbReference type="EMBL" id="CAB4164345.1"/>
    </source>
</evidence>
<gene>
    <name evidence="3" type="ORF">UFOVP1003_45</name>
    <name evidence="4" type="ORF">UFOVP1153_7</name>
    <name evidence="1" type="ORF">UFOVP493_7</name>
    <name evidence="2" type="ORF">UFOVP829_29</name>
</gene>
<organism evidence="3">
    <name type="scientific">uncultured Caudovirales phage</name>
    <dbReference type="NCBI Taxonomy" id="2100421"/>
    <lineage>
        <taxon>Viruses</taxon>
        <taxon>Duplodnaviria</taxon>
        <taxon>Heunggongvirae</taxon>
        <taxon>Uroviricota</taxon>
        <taxon>Caudoviricetes</taxon>
        <taxon>Peduoviridae</taxon>
        <taxon>Maltschvirus</taxon>
        <taxon>Maltschvirus maltsch</taxon>
    </lineage>
</organism>
<proteinExistence type="predicted"/>
<dbReference type="EMBL" id="LR796473">
    <property type="protein sequence ID" value="CAB4146732.1"/>
    <property type="molecule type" value="Genomic_DNA"/>
</dbReference>
<sequence length="82" mass="9290">MQQIDVPATMADRFFEARADWLSAIESVILHCRAWEMRAHRGANHPVPTQKEALELVLAFQAWARFDEANEARQAIGGPTDE</sequence>